<gene>
    <name evidence="2" type="ORF">FIBSPDRAFT_893451</name>
</gene>
<dbReference type="AlphaFoldDB" id="A0A166H409"/>
<evidence type="ECO:0000313" key="3">
    <source>
        <dbReference type="Proteomes" id="UP000076532"/>
    </source>
</evidence>
<evidence type="ECO:0000256" key="1">
    <source>
        <dbReference type="SAM" id="MobiDB-lite"/>
    </source>
</evidence>
<dbReference type="EMBL" id="KV417572">
    <property type="protein sequence ID" value="KZP18457.1"/>
    <property type="molecule type" value="Genomic_DNA"/>
</dbReference>
<accession>A0A166H409</accession>
<dbReference type="Proteomes" id="UP000076532">
    <property type="component" value="Unassembled WGS sequence"/>
</dbReference>
<organism evidence="2 3">
    <name type="scientific">Athelia psychrophila</name>
    <dbReference type="NCBI Taxonomy" id="1759441"/>
    <lineage>
        <taxon>Eukaryota</taxon>
        <taxon>Fungi</taxon>
        <taxon>Dikarya</taxon>
        <taxon>Basidiomycota</taxon>
        <taxon>Agaricomycotina</taxon>
        <taxon>Agaricomycetes</taxon>
        <taxon>Agaricomycetidae</taxon>
        <taxon>Atheliales</taxon>
        <taxon>Atheliaceae</taxon>
        <taxon>Athelia</taxon>
    </lineage>
</organism>
<protein>
    <submittedName>
        <fullName evidence="2">Uncharacterized protein</fullName>
    </submittedName>
</protein>
<proteinExistence type="predicted"/>
<reference evidence="2 3" key="1">
    <citation type="journal article" date="2016" name="Mol. Biol. Evol.">
        <title>Comparative Genomics of Early-Diverging Mushroom-Forming Fungi Provides Insights into the Origins of Lignocellulose Decay Capabilities.</title>
        <authorList>
            <person name="Nagy L.G."/>
            <person name="Riley R."/>
            <person name="Tritt A."/>
            <person name="Adam C."/>
            <person name="Daum C."/>
            <person name="Floudas D."/>
            <person name="Sun H."/>
            <person name="Yadav J.S."/>
            <person name="Pangilinan J."/>
            <person name="Larsson K.H."/>
            <person name="Matsuura K."/>
            <person name="Barry K."/>
            <person name="Labutti K."/>
            <person name="Kuo R."/>
            <person name="Ohm R.A."/>
            <person name="Bhattacharya S.S."/>
            <person name="Shirouzu T."/>
            <person name="Yoshinaga Y."/>
            <person name="Martin F.M."/>
            <person name="Grigoriev I.V."/>
            <person name="Hibbett D.S."/>
        </authorList>
    </citation>
    <scope>NUCLEOTIDE SEQUENCE [LARGE SCALE GENOMIC DNA]</scope>
    <source>
        <strain evidence="2 3">CBS 109695</strain>
    </source>
</reference>
<name>A0A166H409_9AGAM</name>
<feature type="region of interest" description="Disordered" evidence="1">
    <location>
        <begin position="1"/>
        <end position="31"/>
    </location>
</feature>
<sequence length="212" mass="22921">MTPKGVGLGTATQAETYPVPTTKRKSMGVVNARERRQAGISRGGGDQSPFAQPFSASAVAARMALRMQVPRPVFIGEEGSWHQRGGPCHCQSAVWDAQADLRATDSDTESPRPAWLSFAEMQVGNMFYAEARAIAQQETAAAAALSPKQALAKHSAVVATAFAENEAAAAALARIKLDNGPRRLCCDPRKPTRRTSPRYRHARQCWRACSAW</sequence>
<keyword evidence="3" id="KW-1185">Reference proteome</keyword>
<evidence type="ECO:0000313" key="2">
    <source>
        <dbReference type="EMBL" id="KZP18457.1"/>
    </source>
</evidence>